<reference evidence="2" key="2">
    <citation type="journal article" date="2017" name="Nat. Plants">
        <title>The Aegilops tauschii genome reveals multiple impacts of transposons.</title>
        <authorList>
            <person name="Zhao G."/>
            <person name="Zou C."/>
            <person name="Li K."/>
            <person name="Wang K."/>
            <person name="Li T."/>
            <person name="Gao L."/>
            <person name="Zhang X."/>
            <person name="Wang H."/>
            <person name="Yang Z."/>
            <person name="Liu X."/>
            <person name="Jiang W."/>
            <person name="Mao L."/>
            <person name="Kong X."/>
            <person name="Jiao Y."/>
            <person name="Jia J."/>
        </authorList>
    </citation>
    <scope>NUCLEOTIDE SEQUENCE [LARGE SCALE GENOMIC DNA]</scope>
    <source>
        <strain evidence="2">cv. AL8/78</strain>
    </source>
</reference>
<evidence type="ECO:0000313" key="2">
    <source>
        <dbReference type="Proteomes" id="UP000015105"/>
    </source>
</evidence>
<reference evidence="1" key="4">
    <citation type="submission" date="2019-03" db="UniProtKB">
        <authorList>
            <consortium name="EnsemblPlants"/>
        </authorList>
    </citation>
    <scope>IDENTIFICATION</scope>
</reference>
<organism evidence="1 2">
    <name type="scientific">Aegilops tauschii subsp. strangulata</name>
    <name type="common">Goatgrass</name>
    <dbReference type="NCBI Taxonomy" id="200361"/>
    <lineage>
        <taxon>Eukaryota</taxon>
        <taxon>Viridiplantae</taxon>
        <taxon>Streptophyta</taxon>
        <taxon>Embryophyta</taxon>
        <taxon>Tracheophyta</taxon>
        <taxon>Spermatophyta</taxon>
        <taxon>Magnoliopsida</taxon>
        <taxon>Liliopsida</taxon>
        <taxon>Poales</taxon>
        <taxon>Poaceae</taxon>
        <taxon>BOP clade</taxon>
        <taxon>Pooideae</taxon>
        <taxon>Triticodae</taxon>
        <taxon>Triticeae</taxon>
        <taxon>Triticinae</taxon>
        <taxon>Aegilops</taxon>
    </lineage>
</organism>
<reference evidence="2" key="1">
    <citation type="journal article" date="2014" name="Science">
        <title>Ancient hybridizations among the ancestral genomes of bread wheat.</title>
        <authorList>
            <consortium name="International Wheat Genome Sequencing Consortium,"/>
            <person name="Marcussen T."/>
            <person name="Sandve S.R."/>
            <person name="Heier L."/>
            <person name="Spannagl M."/>
            <person name="Pfeifer M."/>
            <person name="Jakobsen K.S."/>
            <person name="Wulff B.B."/>
            <person name="Steuernagel B."/>
            <person name="Mayer K.F."/>
            <person name="Olsen O.A."/>
        </authorList>
    </citation>
    <scope>NUCLEOTIDE SEQUENCE [LARGE SCALE GENOMIC DNA]</scope>
    <source>
        <strain evidence="2">cv. AL8/78</strain>
    </source>
</reference>
<dbReference type="Gramene" id="AET2Gv20629000.4">
    <property type="protein sequence ID" value="AET2Gv20629000.4"/>
    <property type="gene ID" value="AET2Gv20629000"/>
</dbReference>
<protein>
    <submittedName>
        <fullName evidence="1">Uncharacterized protein</fullName>
    </submittedName>
</protein>
<sequence>MQGASTTTIDLILEAEAVVEAAQVVEVMLATSGLITLAPAGVVVPGQLQSEFGSYALVEVCYFIVVERTKIHKNGVS</sequence>
<proteinExistence type="predicted"/>
<evidence type="ECO:0000313" key="1">
    <source>
        <dbReference type="EnsemblPlants" id="AET2Gv20629000.4"/>
    </source>
</evidence>
<dbReference type="Proteomes" id="UP000015105">
    <property type="component" value="Chromosome 2D"/>
</dbReference>
<reference evidence="1" key="5">
    <citation type="journal article" date="2021" name="G3 (Bethesda)">
        <title>Aegilops tauschii genome assembly Aet v5.0 features greater sequence contiguity and improved annotation.</title>
        <authorList>
            <person name="Wang L."/>
            <person name="Zhu T."/>
            <person name="Rodriguez J.C."/>
            <person name="Deal K.R."/>
            <person name="Dubcovsky J."/>
            <person name="McGuire P.E."/>
            <person name="Lux T."/>
            <person name="Spannagl M."/>
            <person name="Mayer K.F.X."/>
            <person name="Baldrich P."/>
            <person name="Meyers B.C."/>
            <person name="Huo N."/>
            <person name="Gu Y.Q."/>
            <person name="Zhou H."/>
            <person name="Devos K.M."/>
            <person name="Bennetzen J.L."/>
            <person name="Unver T."/>
            <person name="Budak H."/>
            <person name="Gulick P.J."/>
            <person name="Galiba G."/>
            <person name="Kalapos B."/>
            <person name="Nelson D.R."/>
            <person name="Li P."/>
            <person name="You F.M."/>
            <person name="Luo M.C."/>
            <person name="Dvorak J."/>
        </authorList>
    </citation>
    <scope>NUCLEOTIDE SEQUENCE [LARGE SCALE GENOMIC DNA]</scope>
    <source>
        <strain evidence="1">cv. AL8/78</strain>
    </source>
</reference>
<accession>A0A453BTW6</accession>
<name>A0A453BTW6_AEGTS</name>
<dbReference type="EnsemblPlants" id="AET2Gv20629000.4">
    <property type="protein sequence ID" value="AET2Gv20629000.4"/>
    <property type="gene ID" value="AET2Gv20629000"/>
</dbReference>
<reference evidence="1" key="3">
    <citation type="journal article" date="2017" name="Nature">
        <title>Genome sequence of the progenitor of the wheat D genome Aegilops tauschii.</title>
        <authorList>
            <person name="Luo M.C."/>
            <person name="Gu Y.Q."/>
            <person name="Puiu D."/>
            <person name="Wang H."/>
            <person name="Twardziok S.O."/>
            <person name="Deal K.R."/>
            <person name="Huo N."/>
            <person name="Zhu T."/>
            <person name="Wang L."/>
            <person name="Wang Y."/>
            <person name="McGuire P.E."/>
            <person name="Liu S."/>
            <person name="Long H."/>
            <person name="Ramasamy R.K."/>
            <person name="Rodriguez J.C."/>
            <person name="Van S.L."/>
            <person name="Yuan L."/>
            <person name="Wang Z."/>
            <person name="Xia Z."/>
            <person name="Xiao L."/>
            <person name="Anderson O.D."/>
            <person name="Ouyang S."/>
            <person name="Liang Y."/>
            <person name="Zimin A.V."/>
            <person name="Pertea G."/>
            <person name="Qi P."/>
            <person name="Bennetzen J.L."/>
            <person name="Dai X."/>
            <person name="Dawson M.W."/>
            <person name="Muller H.G."/>
            <person name="Kugler K."/>
            <person name="Rivarola-Duarte L."/>
            <person name="Spannagl M."/>
            <person name="Mayer K.F.X."/>
            <person name="Lu F.H."/>
            <person name="Bevan M.W."/>
            <person name="Leroy P."/>
            <person name="Li P."/>
            <person name="You F.M."/>
            <person name="Sun Q."/>
            <person name="Liu Z."/>
            <person name="Lyons E."/>
            <person name="Wicker T."/>
            <person name="Salzberg S.L."/>
            <person name="Devos K.M."/>
            <person name="Dvorak J."/>
        </authorList>
    </citation>
    <scope>NUCLEOTIDE SEQUENCE [LARGE SCALE GENOMIC DNA]</scope>
    <source>
        <strain evidence="1">cv. AL8/78</strain>
    </source>
</reference>
<dbReference type="AlphaFoldDB" id="A0A453BTW6"/>
<keyword evidence="2" id="KW-1185">Reference proteome</keyword>